<dbReference type="RefSeq" id="WP_013628526.1">
    <property type="nucleotide sequence ID" value="NC_015174.1"/>
</dbReference>
<dbReference type="EMBL" id="CP002546">
    <property type="protein sequence ID" value="ADY59802.1"/>
    <property type="molecule type" value="Genomic_DNA"/>
</dbReference>
<dbReference type="Proteomes" id="UP000006860">
    <property type="component" value="Chromosome"/>
</dbReference>
<reference evidence="2" key="1">
    <citation type="submission" date="2011-02" db="EMBL/GenBank/DDBJ databases">
        <title>The complete genome of Planctomyces brasiliensis DSM 5305.</title>
        <authorList>
            <person name="Lucas S."/>
            <person name="Copeland A."/>
            <person name="Lapidus A."/>
            <person name="Bruce D."/>
            <person name="Goodwin L."/>
            <person name="Pitluck S."/>
            <person name="Kyrpides N."/>
            <person name="Mavromatis K."/>
            <person name="Pagani I."/>
            <person name="Ivanova N."/>
            <person name="Ovchinnikova G."/>
            <person name="Lu M."/>
            <person name="Detter J.C."/>
            <person name="Han C."/>
            <person name="Land M."/>
            <person name="Hauser L."/>
            <person name="Markowitz V."/>
            <person name="Cheng J.-F."/>
            <person name="Hugenholtz P."/>
            <person name="Woyke T."/>
            <person name="Wu D."/>
            <person name="Tindall B."/>
            <person name="Pomrenke H.G."/>
            <person name="Brambilla E."/>
            <person name="Klenk H.-P."/>
            <person name="Eisen J.A."/>
        </authorList>
    </citation>
    <scope>NUCLEOTIDE SEQUENCE [LARGE SCALE GENOMIC DNA]</scope>
    <source>
        <strain evidence="2">ATCC 49424 / DSM 5305 / JCM 21570 / NBRC 103401 / IFAM 1448</strain>
    </source>
</reference>
<sequence length="145" mass="16951">MSWMLQELHRLIPGCERYVPDEFQLTADHLTKAFIAAGYRVDYHPIVDGDWDLMKPTADDLEILETVCPAETSNAEDVWIYSAACWREPREPFRTNASELREFVEAYDYGMLFDSDTILLFVESKIVSLFHHEGYWARVRIQVQS</sequence>
<keyword evidence="2" id="KW-1185">Reference proteome</keyword>
<proteinExistence type="predicted"/>
<evidence type="ECO:0000313" key="2">
    <source>
        <dbReference type="Proteomes" id="UP000006860"/>
    </source>
</evidence>
<accession>F0SK75</accession>
<dbReference type="AlphaFoldDB" id="F0SK75"/>
<dbReference type="HOGENOM" id="CLU_1785454_0_0_0"/>
<dbReference type="KEGG" id="pbs:Plabr_2200"/>
<gene>
    <name evidence="1" type="ordered locus">Plabr_2200</name>
</gene>
<organism evidence="1 2">
    <name type="scientific">Rubinisphaera brasiliensis (strain ATCC 49424 / DSM 5305 / JCM 21570 / IAM 15109 / NBRC 103401 / IFAM 1448)</name>
    <name type="common">Planctomyces brasiliensis</name>
    <dbReference type="NCBI Taxonomy" id="756272"/>
    <lineage>
        <taxon>Bacteria</taxon>
        <taxon>Pseudomonadati</taxon>
        <taxon>Planctomycetota</taxon>
        <taxon>Planctomycetia</taxon>
        <taxon>Planctomycetales</taxon>
        <taxon>Planctomycetaceae</taxon>
        <taxon>Rubinisphaera</taxon>
    </lineage>
</organism>
<evidence type="ECO:0000313" key="1">
    <source>
        <dbReference type="EMBL" id="ADY59802.1"/>
    </source>
</evidence>
<protein>
    <submittedName>
        <fullName evidence="1">Uncharacterized protein</fullName>
    </submittedName>
</protein>
<dbReference type="STRING" id="756272.Plabr_2200"/>
<name>F0SK75_RUBBR</name>